<dbReference type="AlphaFoldDB" id="A0A0R1NN99"/>
<name>A0A0R1NN99_9LACO</name>
<evidence type="ECO:0000313" key="2">
    <source>
        <dbReference type="Proteomes" id="UP000051439"/>
    </source>
</evidence>
<protein>
    <submittedName>
        <fullName evidence="1">Uncharacterized protein</fullName>
    </submittedName>
</protein>
<dbReference type="EMBL" id="AZEB01000011">
    <property type="protein sequence ID" value="KRL21888.1"/>
    <property type="molecule type" value="Genomic_DNA"/>
</dbReference>
<proteinExistence type="predicted"/>
<evidence type="ECO:0000313" key="1">
    <source>
        <dbReference type="EMBL" id="KRL21888.1"/>
    </source>
</evidence>
<reference evidence="1 2" key="1">
    <citation type="journal article" date="2015" name="Genome Announc.">
        <title>Expanding the biotechnology potential of lactobacilli through comparative genomics of 213 strains and associated genera.</title>
        <authorList>
            <person name="Sun Z."/>
            <person name="Harris H.M."/>
            <person name="McCann A."/>
            <person name="Guo C."/>
            <person name="Argimon S."/>
            <person name="Zhang W."/>
            <person name="Yang X."/>
            <person name="Jeffery I.B."/>
            <person name="Cooney J.C."/>
            <person name="Kagawa T.F."/>
            <person name="Liu W."/>
            <person name="Song Y."/>
            <person name="Salvetti E."/>
            <person name="Wrobel A."/>
            <person name="Rasinkangas P."/>
            <person name="Parkhill J."/>
            <person name="Rea M.C."/>
            <person name="O'Sullivan O."/>
            <person name="Ritari J."/>
            <person name="Douillard F.P."/>
            <person name="Paul Ross R."/>
            <person name="Yang R."/>
            <person name="Briner A.E."/>
            <person name="Felis G.E."/>
            <person name="de Vos W.M."/>
            <person name="Barrangou R."/>
            <person name="Klaenhammer T.R."/>
            <person name="Caufield P.W."/>
            <person name="Cui Y."/>
            <person name="Zhang H."/>
            <person name="O'Toole P.W."/>
        </authorList>
    </citation>
    <scope>NUCLEOTIDE SEQUENCE [LARGE SCALE GENOMIC DNA]</scope>
    <source>
        <strain evidence="1 2">DSM 19906</strain>
    </source>
</reference>
<accession>A0A0R1NN99</accession>
<organism evidence="1 2">
    <name type="scientific">Lentilactobacillus kisonensis DSM 19906 = JCM 15041</name>
    <dbReference type="NCBI Taxonomy" id="1423766"/>
    <lineage>
        <taxon>Bacteria</taxon>
        <taxon>Bacillati</taxon>
        <taxon>Bacillota</taxon>
        <taxon>Bacilli</taxon>
        <taxon>Lactobacillales</taxon>
        <taxon>Lactobacillaceae</taxon>
        <taxon>Lentilactobacillus</taxon>
    </lineage>
</organism>
<comment type="caution">
    <text evidence="1">The sequence shown here is derived from an EMBL/GenBank/DDBJ whole genome shotgun (WGS) entry which is preliminary data.</text>
</comment>
<dbReference type="Proteomes" id="UP000051439">
    <property type="component" value="Unassembled WGS sequence"/>
</dbReference>
<gene>
    <name evidence="1" type="ORF">FC98_GL000444</name>
</gene>
<keyword evidence="2" id="KW-1185">Reference proteome</keyword>
<sequence length="125" mass="14513">MELDHTKQDEFSNLANTFITELVKADYSLSDTEFLFDYIKSQMAGMALKPKPHKEVEDHNERYRKIVVKEPHGHAMTLIFGDPHMIHTIIDTDDNYFVVEIEDSYGFYTTENGKGFSKKNPSSKY</sequence>
<dbReference type="PATRIC" id="fig|1423766.4.peg.454"/>
<dbReference type="RefSeq" id="WP_056949367.1">
    <property type="nucleotide sequence ID" value="NZ_AZEB01000011.1"/>
</dbReference>